<name>A0A6L5QCZ7_9BURK</name>
<comment type="subcellular location">
    <subcellularLocation>
        <location evidence="1">Periplasm</location>
    </subcellularLocation>
</comment>
<keyword evidence="8" id="KW-1185">Reference proteome</keyword>
<dbReference type="SUPFAM" id="SSF53850">
    <property type="entry name" value="Periplasmic binding protein-like II"/>
    <property type="match status" value="1"/>
</dbReference>
<dbReference type="AlphaFoldDB" id="A0A6L5QCZ7"/>
<accession>A0A6L5QCZ7</accession>
<dbReference type="Pfam" id="PF01547">
    <property type="entry name" value="SBP_bac_1"/>
    <property type="match status" value="1"/>
</dbReference>
<keyword evidence="4" id="KW-0732">Signal</keyword>
<keyword evidence="3" id="KW-0813">Transport</keyword>
<comment type="function">
    <text evidence="5">Part of a binding-protein-dependent transport system for a sugar.</text>
</comment>
<dbReference type="InterPro" id="IPR050490">
    <property type="entry name" value="Bact_solute-bd_prot1"/>
</dbReference>
<reference evidence="7 8" key="1">
    <citation type="submission" date="2019-11" db="EMBL/GenBank/DDBJ databases">
        <title>Novel species isolated from a subtropical stream in China.</title>
        <authorList>
            <person name="Lu H."/>
        </authorList>
    </citation>
    <scope>NUCLEOTIDE SEQUENCE [LARGE SCALE GENOMIC DNA]</scope>
    <source>
        <strain evidence="7 8">FT25W</strain>
    </source>
</reference>
<dbReference type="PANTHER" id="PTHR43649">
    <property type="entry name" value="ARABINOSE-BINDING PROTEIN-RELATED"/>
    <property type="match status" value="1"/>
</dbReference>
<dbReference type="InterPro" id="IPR006059">
    <property type="entry name" value="SBP"/>
</dbReference>
<evidence type="ECO:0000256" key="1">
    <source>
        <dbReference type="ARBA" id="ARBA00004418"/>
    </source>
</evidence>
<evidence type="ECO:0000256" key="5">
    <source>
        <dbReference type="ARBA" id="ARBA00049629"/>
    </source>
</evidence>
<dbReference type="PANTHER" id="PTHR43649:SF28">
    <property type="entry name" value="BINDING PROTEIN COMPONENT OF ABC SUGAR TRANSPORTER-RELATED"/>
    <property type="match status" value="1"/>
</dbReference>
<dbReference type="EMBL" id="WKJM01000004">
    <property type="protein sequence ID" value="MRX07633.1"/>
    <property type="molecule type" value="Genomic_DNA"/>
</dbReference>
<evidence type="ECO:0000256" key="4">
    <source>
        <dbReference type="ARBA" id="ARBA00022729"/>
    </source>
</evidence>
<evidence type="ECO:0000256" key="2">
    <source>
        <dbReference type="ARBA" id="ARBA00008520"/>
    </source>
</evidence>
<evidence type="ECO:0000313" key="8">
    <source>
        <dbReference type="Proteomes" id="UP000481037"/>
    </source>
</evidence>
<dbReference type="Proteomes" id="UP000481037">
    <property type="component" value="Unassembled WGS sequence"/>
</dbReference>
<comment type="caution">
    <text evidence="7">The sequence shown here is derived from an EMBL/GenBank/DDBJ whole genome shotgun (WGS) entry which is preliminary data.</text>
</comment>
<protein>
    <recommendedName>
        <fullName evidence="6">Probable sugar-binding periplasmic protein</fullName>
    </recommendedName>
</protein>
<evidence type="ECO:0000256" key="6">
    <source>
        <dbReference type="ARBA" id="ARBA00049753"/>
    </source>
</evidence>
<proteinExistence type="inferred from homology"/>
<dbReference type="RefSeq" id="WP_166455064.1">
    <property type="nucleotide sequence ID" value="NZ_WKJM01000004.1"/>
</dbReference>
<evidence type="ECO:0000313" key="7">
    <source>
        <dbReference type="EMBL" id="MRX07633.1"/>
    </source>
</evidence>
<dbReference type="Gene3D" id="3.40.190.10">
    <property type="entry name" value="Periplasmic binding protein-like II"/>
    <property type="match status" value="2"/>
</dbReference>
<evidence type="ECO:0000256" key="3">
    <source>
        <dbReference type="ARBA" id="ARBA00022448"/>
    </source>
</evidence>
<sequence>MIASTETVALPPSPDWLPCRPITRRASFWRAWSFGMAAAACAFNYGALAAAPQPPSAQAPQAPQASQATLQVLHWWTSSSERKAANALAARMADEGLEWKDAAIPGGAGLGAGKVLKSRVLAGDAPEVTQMIGVSVAEWAELGLLLEIDNVASAGNWNGFLFPTIQVLITHRKHVVAAPLGIHRINTLYYNRALFAQLRLAVPQTWDDFQNAAQRLRAVGVQPLAQSSEAWQVAALFENLVLAESGPEFYRELFVRRSPAAAADRRTAEALERLRIVKGWAGGQLEERVWPDVVRQFARREAGMMIMGDWAKPELAERGMVLDEDYACGAAPGTARYHLYSVDTLTMFAGDYRHMPAQEKMARLLVSPPVQAEFNTLKGGVPVRRDADPSRMDSCARASWTTFAQGAAVQAPSLVHRMATDEASRDAIIAEIHRYFLDDRTTPAEAQRRLGTLFRLFNLRNQGVPGAQDTDRRR</sequence>
<gene>
    <name evidence="7" type="ORF">GJ697_07305</name>
</gene>
<comment type="similarity">
    <text evidence="2">Belongs to the bacterial solute-binding protein 1 family.</text>
</comment>
<dbReference type="GO" id="GO:0042597">
    <property type="term" value="C:periplasmic space"/>
    <property type="evidence" value="ECO:0007669"/>
    <property type="project" value="UniProtKB-SubCell"/>
</dbReference>
<organism evidence="7 8">
    <name type="scientific">Duganella alba</name>
    <dbReference type="NCBI Taxonomy" id="2666081"/>
    <lineage>
        <taxon>Bacteria</taxon>
        <taxon>Pseudomonadati</taxon>
        <taxon>Pseudomonadota</taxon>
        <taxon>Betaproteobacteria</taxon>
        <taxon>Burkholderiales</taxon>
        <taxon>Oxalobacteraceae</taxon>
        <taxon>Telluria group</taxon>
        <taxon>Duganella</taxon>
    </lineage>
</organism>